<name>A0AAD9LF17_BABDI</name>
<proteinExistence type="predicted"/>
<evidence type="ECO:0000313" key="2">
    <source>
        <dbReference type="EMBL" id="KAK1934055.1"/>
    </source>
</evidence>
<reference evidence="2" key="2">
    <citation type="submission" date="2021-05" db="EMBL/GenBank/DDBJ databases">
        <authorList>
            <person name="Pain A."/>
        </authorList>
    </citation>
    <scope>NUCLEOTIDE SEQUENCE</scope>
    <source>
        <strain evidence="2">1802A</strain>
    </source>
</reference>
<keyword evidence="3" id="KW-1185">Reference proteome</keyword>
<feature type="signal peptide" evidence="1">
    <location>
        <begin position="1"/>
        <end position="24"/>
    </location>
</feature>
<comment type="caution">
    <text evidence="2">The sequence shown here is derived from an EMBL/GenBank/DDBJ whole genome shotgun (WGS) entry which is preliminary data.</text>
</comment>
<sequence>MRQPGVGVHRHVLLCVLCLSQCLPQISRVAGIVQRPHIAFLSSVSLLRRQKHKSQDVVVFQDLLGDPWQGRPSIEFTSMRYPPYPYYDAPRNLFFDTSGMTAADEADDDGTTMAVSEAQQTYMNNSKRQRFGEKVDSWDSSPIAEFDRAIGKDHNDYVYVEGVRHQREEMTTDVAEYDAVRPGIAPWPTYEELRKDCIMLPTSLFVDLDPKHSLEKHLIGKPMWRNEIETLGEARTEQKRWLERSYHEEWPLTYKEFAELPLDVREAYYANRYTVCDEEERFKMVLNYRRSLGKAGDRMHPLEFRYMEDSYTHTPKESPVLRDFKNWDDPLDAPWRIRVEESIRDCVSYGWPAEDIRLHTSFDVYDVTWLAGLIKIVIVQTRDECGPMSSMEIKLMLLKLGGFSQSATSSHAEKRLEELDRDEHTESIKNHLIALVSLPSSRNKDLKDTLICRRDWNANIGKEVTVKFTDSAGTTVSGVMLGSRSTLGLDLEVDGERRTLPLNFVHEVKLVS</sequence>
<reference evidence="2" key="1">
    <citation type="journal article" date="2014" name="Nucleic Acids Res.">
        <title>The evolutionary dynamics of variant antigen genes in Babesia reveal a history of genomic innovation underlying host-parasite interaction.</title>
        <authorList>
            <person name="Jackson A.P."/>
            <person name="Otto T.D."/>
            <person name="Darby A."/>
            <person name="Ramaprasad A."/>
            <person name="Xia D."/>
            <person name="Echaide I.E."/>
            <person name="Farber M."/>
            <person name="Gahlot S."/>
            <person name="Gamble J."/>
            <person name="Gupta D."/>
            <person name="Gupta Y."/>
            <person name="Jackson L."/>
            <person name="Malandrin L."/>
            <person name="Malas T.B."/>
            <person name="Moussa E."/>
            <person name="Nair M."/>
            <person name="Reid A.J."/>
            <person name="Sanders M."/>
            <person name="Sharma J."/>
            <person name="Tracey A."/>
            <person name="Quail M.A."/>
            <person name="Weir W."/>
            <person name="Wastling J.M."/>
            <person name="Hall N."/>
            <person name="Willadsen P."/>
            <person name="Lingelbach K."/>
            <person name="Shiels B."/>
            <person name="Tait A."/>
            <person name="Berriman M."/>
            <person name="Allred D.R."/>
            <person name="Pain A."/>
        </authorList>
    </citation>
    <scope>NUCLEOTIDE SEQUENCE</scope>
    <source>
        <strain evidence="2">1802A</strain>
    </source>
</reference>
<evidence type="ECO:0000313" key="3">
    <source>
        <dbReference type="Proteomes" id="UP001195914"/>
    </source>
</evidence>
<protein>
    <submittedName>
        <fullName evidence="2">Uncharacterized protein</fullName>
    </submittedName>
</protein>
<organism evidence="2 3">
    <name type="scientific">Babesia divergens</name>
    <dbReference type="NCBI Taxonomy" id="32595"/>
    <lineage>
        <taxon>Eukaryota</taxon>
        <taxon>Sar</taxon>
        <taxon>Alveolata</taxon>
        <taxon>Apicomplexa</taxon>
        <taxon>Aconoidasida</taxon>
        <taxon>Piroplasmida</taxon>
        <taxon>Babesiidae</taxon>
        <taxon>Babesia</taxon>
    </lineage>
</organism>
<dbReference type="AlphaFoldDB" id="A0AAD9LF17"/>
<keyword evidence="1" id="KW-0732">Signal</keyword>
<gene>
    <name evidence="2" type="ORF">X943_002747</name>
</gene>
<dbReference type="Proteomes" id="UP001195914">
    <property type="component" value="Unassembled WGS sequence"/>
</dbReference>
<dbReference type="EMBL" id="JAHBMH010000067">
    <property type="protein sequence ID" value="KAK1934055.1"/>
    <property type="molecule type" value="Genomic_DNA"/>
</dbReference>
<feature type="chain" id="PRO_5041987554" evidence="1">
    <location>
        <begin position="25"/>
        <end position="512"/>
    </location>
</feature>
<accession>A0AAD9LF17</accession>
<evidence type="ECO:0000256" key="1">
    <source>
        <dbReference type="SAM" id="SignalP"/>
    </source>
</evidence>